<accession>A0A517Z5D7</accession>
<organism evidence="2 3">
    <name type="scientific">Maioricimonas rarisocia</name>
    <dbReference type="NCBI Taxonomy" id="2528026"/>
    <lineage>
        <taxon>Bacteria</taxon>
        <taxon>Pseudomonadati</taxon>
        <taxon>Planctomycetota</taxon>
        <taxon>Planctomycetia</taxon>
        <taxon>Planctomycetales</taxon>
        <taxon>Planctomycetaceae</taxon>
        <taxon>Maioricimonas</taxon>
    </lineage>
</organism>
<dbReference type="Proteomes" id="UP000320496">
    <property type="component" value="Chromosome"/>
</dbReference>
<dbReference type="EMBL" id="CP036275">
    <property type="protein sequence ID" value="QDU37661.1"/>
    <property type="molecule type" value="Genomic_DNA"/>
</dbReference>
<gene>
    <name evidence="2" type="ORF">Mal4_19760</name>
</gene>
<protein>
    <submittedName>
        <fullName evidence="2">Uncharacterized protein</fullName>
    </submittedName>
</protein>
<reference evidence="2 3" key="1">
    <citation type="submission" date="2019-02" db="EMBL/GenBank/DDBJ databases">
        <title>Deep-cultivation of Planctomycetes and their phenomic and genomic characterization uncovers novel biology.</title>
        <authorList>
            <person name="Wiegand S."/>
            <person name="Jogler M."/>
            <person name="Boedeker C."/>
            <person name="Pinto D."/>
            <person name="Vollmers J."/>
            <person name="Rivas-Marin E."/>
            <person name="Kohn T."/>
            <person name="Peeters S.H."/>
            <person name="Heuer A."/>
            <person name="Rast P."/>
            <person name="Oberbeckmann S."/>
            <person name="Bunk B."/>
            <person name="Jeske O."/>
            <person name="Meyerdierks A."/>
            <person name="Storesund J.E."/>
            <person name="Kallscheuer N."/>
            <person name="Luecker S."/>
            <person name="Lage O.M."/>
            <person name="Pohl T."/>
            <person name="Merkel B.J."/>
            <person name="Hornburger P."/>
            <person name="Mueller R.-W."/>
            <person name="Bruemmer F."/>
            <person name="Labrenz M."/>
            <person name="Spormann A.M."/>
            <person name="Op den Camp H."/>
            <person name="Overmann J."/>
            <person name="Amann R."/>
            <person name="Jetten M.S.M."/>
            <person name="Mascher T."/>
            <person name="Medema M.H."/>
            <person name="Devos D.P."/>
            <person name="Kaster A.-K."/>
            <person name="Ovreas L."/>
            <person name="Rohde M."/>
            <person name="Galperin M.Y."/>
            <person name="Jogler C."/>
        </authorList>
    </citation>
    <scope>NUCLEOTIDE SEQUENCE [LARGE SCALE GENOMIC DNA]</scope>
    <source>
        <strain evidence="2 3">Mal4</strain>
    </source>
</reference>
<evidence type="ECO:0000256" key="1">
    <source>
        <dbReference type="SAM" id="Coils"/>
    </source>
</evidence>
<evidence type="ECO:0000313" key="3">
    <source>
        <dbReference type="Proteomes" id="UP000320496"/>
    </source>
</evidence>
<evidence type="ECO:0000313" key="2">
    <source>
        <dbReference type="EMBL" id="QDU37661.1"/>
    </source>
</evidence>
<keyword evidence="1" id="KW-0175">Coiled coil</keyword>
<dbReference type="AlphaFoldDB" id="A0A517Z5D7"/>
<keyword evidence="3" id="KW-1185">Reference proteome</keyword>
<feature type="coiled-coil region" evidence="1">
    <location>
        <begin position="153"/>
        <end position="209"/>
    </location>
</feature>
<proteinExistence type="predicted"/>
<name>A0A517Z5D7_9PLAN</name>
<dbReference type="KEGG" id="mri:Mal4_19760"/>
<sequence>MSRTPDTSRKDGVPRDPRSVLDQLEHHRDALKRDIERITGSGRSYLATLYASKKSGTGDWTAYVKGHLTIPRDRKFRLWHPHILDFCNTLGADAASVDDVFALLCEGDVTDEAAAMRLGDAAIASLETAMAAAREQFKAGRPEITPPPEASPSRDLEQRLDLAEHTLSQQQRKMFRHLRDMKPQPIKQIATAQQTDEAAQKMLQRIEKKLLIHSDLQLALDIKSGTVTLRDLGRK</sequence>